<evidence type="ECO:0000313" key="1">
    <source>
        <dbReference type="EMBL" id="KUG23991.1"/>
    </source>
</evidence>
<dbReference type="EMBL" id="LNQE01000871">
    <property type="protein sequence ID" value="KUG23991.1"/>
    <property type="molecule type" value="Genomic_DNA"/>
</dbReference>
<comment type="caution">
    <text evidence="1">The sequence shown here is derived from an EMBL/GenBank/DDBJ whole genome shotgun (WGS) entry which is preliminary data.</text>
</comment>
<accession>A0A0W8FSY5</accession>
<dbReference type="InterPro" id="IPR053158">
    <property type="entry name" value="CapK_Type1_Caps_Biosynth"/>
</dbReference>
<dbReference type="SUPFAM" id="SSF56801">
    <property type="entry name" value="Acetyl-CoA synthetase-like"/>
    <property type="match status" value="1"/>
</dbReference>
<sequence length="440" mass="50313">MIGEWTRFLLRKNKNDVDRSIRYIVSHAYNNVPFYRRTFDKAGVTPAEIRKAEDLTHLPIIKRLDMMVAGPAEYLSRDVSLEKLVIRHTTGTTGTPIVVHKNRIEEFFRKVTIVDAYRRNASLTLPMTLVNVGPERKDGSTKIIEKIGPITIVKLFRDILIEEQISILMSVKPTIMGGRPSLYWDLANSLREKGIVPPSPRLITGGAEILFPHVRKLLEDVFRCRVADYYNNEEGGNLAWECPANPELMHPNTATVWIEAVDHQGIPVPTGSEGHLIITILYNYSMPFIRYETGDRGILLETGKCQCGFDGPVMRLTEGRNENYIVLPDGREISPRFMFNVVNTGFPHDKKDWNMIDAMRIFQIIQESNDLIEIKVVPGPAYSDSLWRAVEENLKILHPAMRLKVSIVDDLRPEPGKKFHQVLGKLNSRWKCERKDSENK</sequence>
<reference evidence="1" key="1">
    <citation type="journal article" date="2015" name="Proc. Natl. Acad. Sci. U.S.A.">
        <title>Networks of energetic and metabolic interactions define dynamics in microbial communities.</title>
        <authorList>
            <person name="Embree M."/>
            <person name="Liu J.K."/>
            <person name="Al-Bassam M.M."/>
            <person name="Zengler K."/>
        </authorList>
    </citation>
    <scope>NUCLEOTIDE SEQUENCE</scope>
</reference>
<protein>
    <submittedName>
        <fullName evidence="1">Coenzyme f390 synthetase</fullName>
    </submittedName>
</protein>
<gene>
    <name evidence="1" type="ORF">ASZ90_006203</name>
</gene>
<dbReference type="AlphaFoldDB" id="A0A0W8FSY5"/>
<dbReference type="PANTHER" id="PTHR36932">
    <property type="entry name" value="CAPSULAR POLYSACCHARIDE BIOSYNTHESIS PROTEIN"/>
    <property type="match status" value="1"/>
</dbReference>
<name>A0A0W8FSY5_9ZZZZ</name>
<proteinExistence type="predicted"/>
<dbReference type="Gene3D" id="3.40.50.12780">
    <property type="entry name" value="N-terminal domain of ligase-like"/>
    <property type="match status" value="1"/>
</dbReference>
<organism evidence="1">
    <name type="scientific">hydrocarbon metagenome</name>
    <dbReference type="NCBI Taxonomy" id="938273"/>
    <lineage>
        <taxon>unclassified sequences</taxon>
        <taxon>metagenomes</taxon>
        <taxon>ecological metagenomes</taxon>
    </lineage>
</organism>
<dbReference type="InterPro" id="IPR042099">
    <property type="entry name" value="ANL_N_sf"/>
</dbReference>
<dbReference type="PANTHER" id="PTHR36932:SF1">
    <property type="entry name" value="CAPSULAR POLYSACCHARIDE BIOSYNTHESIS PROTEIN"/>
    <property type="match status" value="1"/>
</dbReference>